<keyword evidence="3" id="KW-0547">Nucleotide-binding</keyword>
<dbReference type="PANTHER" id="PTHR43785">
    <property type="entry name" value="GAMMA-GLUTAMYLPUTRESCINE SYNTHETASE"/>
    <property type="match status" value="1"/>
</dbReference>
<keyword evidence="4" id="KW-0067">ATP-binding</keyword>
<dbReference type="PANTHER" id="PTHR43785:SF2">
    <property type="entry name" value="TYPE-1 GLUTAMINE SYNTHETASE 1"/>
    <property type="match status" value="1"/>
</dbReference>
<evidence type="ECO:0000256" key="6">
    <source>
        <dbReference type="PROSITE-ProRule" id="PRU01331"/>
    </source>
</evidence>
<dbReference type="InterPro" id="IPR008147">
    <property type="entry name" value="Gln_synt_N"/>
</dbReference>
<evidence type="ECO:0000259" key="8">
    <source>
        <dbReference type="PROSITE" id="PS51987"/>
    </source>
</evidence>
<dbReference type="GO" id="GO:0006542">
    <property type="term" value="P:glutamine biosynthetic process"/>
    <property type="evidence" value="ECO:0007669"/>
    <property type="project" value="InterPro"/>
</dbReference>
<feature type="domain" description="GS catalytic" evidence="8">
    <location>
        <begin position="115"/>
        <end position="449"/>
    </location>
</feature>
<accession>A0A3S0ZJL9</accession>
<proteinExistence type="inferred from homology"/>
<evidence type="ECO:0000256" key="7">
    <source>
        <dbReference type="RuleBase" id="RU000384"/>
    </source>
</evidence>
<dbReference type="STRING" id="211165.GCA_000317285_05746"/>
<dbReference type="EMBL" id="RSCJ01000031">
    <property type="protein sequence ID" value="RUR74080.1"/>
    <property type="molecule type" value="Genomic_DNA"/>
</dbReference>
<comment type="caution">
    <text evidence="9">The sequence shown here is derived from an EMBL/GenBank/DDBJ whole genome shotgun (WGS) entry which is preliminary data.</text>
</comment>
<dbReference type="GO" id="GO:0004356">
    <property type="term" value="F:glutamine synthetase activity"/>
    <property type="evidence" value="ECO:0007669"/>
    <property type="project" value="InterPro"/>
</dbReference>
<dbReference type="RefSeq" id="WP_016877741.1">
    <property type="nucleotide sequence ID" value="NZ_AJLN01000134.1"/>
</dbReference>
<dbReference type="InterPro" id="IPR036651">
    <property type="entry name" value="Gln_synt_N_sf"/>
</dbReference>
<dbReference type="PROSITE" id="PS51987">
    <property type="entry name" value="GS_CATALYTIC"/>
    <property type="match status" value="1"/>
</dbReference>
<keyword evidence="10" id="KW-1185">Reference proteome</keyword>
<evidence type="ECO:0000313" key="10">
    <source>
        <dbReference type="Proteomes" id="UP000268857"/>
    </source>
</evidence>
<sequence length="449" mass="49408">MAENLLFKKVKKALKEADTRFVRILWCDNANIIRGKAVHVEMLRHYFEDGVGISAGQQGVPVMYDGVVLQTGLGPVGEVSLVPDWTSLTALPYSPKNARVMGNMMLYGKPWGLCPRHFLVRMIEAARSQGLEIKAAFENEFYLLRQTADGILPADSTLFASTQAMDINCEVINDIAEALIAQGIPVEQYYPESGPGQQEISMQYTDALGAADRQIAFRETVRAVARHYNLKASFLPKIFPEAAGSGCHIHMSLWRDGQNLLPDAQGINGLSQVARAFIAGILHHLPALMALTTPSINSYRRIRPHSWSGAFRCWGLDNREAAVRVPSAVAFDKPTHFELKTVDATANPYLALGAVIAAGLDGVQQGLEIEQPVAVDPGYLSEDERTAGKIDPLPKTLGEAIAQLKQDNILLNALNSQLSTAFLAVREAEWEAMKDWELEAEVKVLLERY</sequence>
<dbReference type="SUPFAM" id="SSF54368">
    <property type="entry name" value="Glutamine synthetase, N-terminal domain"/>
    <property type="match status" value="1"/>
</dbReference>
<dbReference type="Gene3D" id="3.10.20.70">
    <property type="entry name" value="Glutamine synthetase, N-terminal domain"/>
    <property type="match status" value="1"/>
</dbReference>
<comment type="similarity">
    <text evidence="1 6 7">Belongs to the glutamine synthetase family.</text>
</comment>
<protein>
    <submittedName>
        <fullName evidence="9">Glutamine synthetase</fullName>
    </submittedName>
</protein>
<dbReference type="OrthoDB" id="9807095at2"/>
<organism evidence="9 10">
    <name type="scientific">Chlorogloeopsis fritschii PCC 6912</name>
    <dbReference type="NCBI Taxonomy" id="211165"/>
    <lineage>
        <taxon>Bacteria</taxon>
        <taxon>Bacillati</taxon>
        <taxon>Cyanobacteriota</taxon>
        <taxon>Cyanophyceae</taxon>
        <taxon>Nostocales</taxon>
        <taxon>Chlorogloeopsidaceae</taxon>
        <taxon>Chlorogloeopsis</taxon>
    </lineage>
</organism>
<name>A0A3S0ZJL9_CHLFR</name>
<evidence type="ECO:0000256" key="1">
    <source>
        <dbReference type="ARBA" id="ARBA00009897"/>
    </source>
</evidence>
<gene>
    <name evidence="9" type="ORF">PCC6912_53880</name>
</gene>
<dbReference type="SUPFAM" id="SSF55931">
    <property type="entry name" value="Glutamine synthetase/guanido kinase"/>
    <property type="match status" value="1"/>
</dbReference>
<reference evidence="9 10" key="1">
    <citation type="journal article" date="2019" name="Genome Biol. Evol.">
        <title>Day and night: Metabolic profiles and evolutionary relationships of six axenic non-marine cyanobacteria.</title>
        <authorList>
            <person name="Will S.E."/>
            <person name="Henke P."/>
            <person name="Boedeker C."/>
            <person name="Huang S."/>
            <person name="Brinkmann H."/>
            <person name="Rohde M."/>
            <person name="Jarek M."/>
            <person name="Friedl T."/>
            <person name="Seufert S."/>
            <person name="Schumacher M."/>
            <person name="Overmann J."/>
            <person name="Neumann-Schaal M."/>
            <person name="Petersen J."/>
        </authorList>
    </citation>
    <scope>NUCLEOTIDE SEQUENCE [LARGE SCALE GENOMIC DNA]</scope>
    <source>
        <strain evidence="9 10">PCC 6912</strain>
    </source>
</reference>
<dbReference type="Pfam" id="PF00120">
    <property type="entry name" value="Gln-synt_C"/>
    <property type="match status" value="1"/>
</dbReference>
<dbReference type="Proteomes" id="UP000268857">
    <property type="component" value="Unassembled WGS sequence"/>
</dbReference>
<keyword evidence="2" id="KW-0436">Ligase</keyword>
<dbReference type="InterPro" id="IPR008146">
    <property type="entry name" value="Gln_synth_cat_dom"/>
</dbReference>
<evidence type="ECO:0000256" key="3">
    <source>
        <dbReference type="ARBA" id="ARBA00022741"/>
    </source>
</evidence>
<dbReference type="Pfam" id="PF16952">
    <property type="entry name" value="Gln-synt_N_2"/>
    <property type="match status" value="1"/>
</dbReference>
<evidence type="ECO:0000313" key="9">
    <source>
        <dbReference type="EMBL" id="RUR74080.1"/>
    </source>
</evidence>
<evidence type="ECO:0000256" key="2">
    <source>
        <dbReference type="ARBA" id="ARBA00022598"/>
    </source>
</evidence>
<evidence type="ECO:0000256" key="4">
    <source>
        <dbReference type="ARBA" id="ARBA00022840"/>
    </source>
</evidence>
<dbReference type="SMART" id="SM01230">
    <property type="entry name" value="Gln-synt_C"/>
    <property type="match status" value="1"/>
</dbReference>
<dbReference type="Gene3D" id="3.30.590.10">
    <property type="entry name" value="Glutamine synthetase/guanido kinase, catalytic domain"/>
    <property type="match status" value="1"/>
</dbReference>
<dbReference type="AlphaFoldDB" id="A0A3S0ZJL9"/>
<dbReference type="InterPro" id="IPR014746">
    <property type="entry name" value="Gln_synth/guanido_kin_cat_dom"/>
</dbReference>
<comment type="function">
    <text evidence="5">Involved in nitrogen metabolism via ammonium assimilation. Catalyzes the ATP-dependent biosynthesis of glutamine from glutamate and ammonia.</text>
</comment>
<dbReference type="GO" id="GO:0005524">
    <property type="term" value="F:ATP binding"/>
    <property type="evidence" value="ECO:0007669"/>
    <property type="project" value="UniProtKB-KW"/>
</dbReference>
<evidence type="ECO:0000256" key="5">
    <source>
        <dbReference type="ARBA" id="ARBA00045640"/>
    </source>
</evidence>